<dbReference type="OrthoDB" id="9796999at2"/>
<keyword evidence="2" id="KW-1185">Reference proteome</keyword>
<protein>
    <recommendedName>
        <fullName evidence="3">Bacteriocin-protection protein</fullName>
    </recommendedName>
</protein>
<name>A0A3B0AA00_9ACTN</name>
<reference evidence="1 2" key="1">
    <citation type="journal article" date="2015" name="Int. J. Syst. Evol. Microbiol.">
        <title>Micromonospora costi sp. nov., isolated from a leaf of Costus speciosus.</title>
        <authorList>
            <person name="Thawai C."/>
        </authorList>
    </citation>
    <scope>NUCLEOTIDE SEQUENCE [LARGE SCALE GENOMIC DNA]</scope>
    <source>
        <strain evidence="1 2">CS1-12</strain>
    </source>
</reference>
<comment type="caution">
    <text evidence="1">The sequence shown here is derived from an EMBL/GenBank/DDBJ whole genome shotgun (WGS) entry which is preliminary data.</text>
</comment>
<gene>
    <name evidence="1" type="ORF">D7193_02330</name>
</gene>
<evidence type="ECO:0008006" key="3">
    <source>
        <dbReference type="Google" id="ProtNLM"/>
    </source>
</evidence>
<dbReference type="Pfam" id="PF13376">
    <property type="entry name" value="OmdA"/>
    <property type="match status" value="1"/>
</dbReference>
<dbReference type="AlphaFoldDB" id="A0A3B0AA00"/>
<dbReference type="Proteomes" id="UP000279968">
    <property type="component" value="Unassembled WGS sequence"/>
</dbReference>
<sequence>MAGELPELLVPDARAWRDWLAEHHGDPQGVWLVLAKRGADAPTTLTYDEALDEALCHGWIDGQVRGGDAGTYRQRFTPRRPRSPWSARNVGIVSRLLEEGRMHPAGVAEVERARADGRWDAAYAGQAAATVPDDLADALAASPRAQRMFAILTAQNRYAVVYRVTSAKRAETRQRRIAQFVDMLARGETIYPQRRRLDDTD</sequence>
<accession>A0A3B0AA00</accession>
<evidence type="ECO:0000313" key="1">
    <source>
        <dbReference type="EMBL" id="RKN57525.1"/>
    </source>
</evidence>
<proteinExistence type="predicted"/>
<evidence type="ECO:0000313" key="2">
    <source>
        <dbReference type="Proteomes" id="UP000279968"/>
    </source>
</evidence>
<dbReference type="EMBL" id="RBAN01000001">
    <property type="protein sequence ID" value="RKN57525.1"/>
    <property type="molecule type" value="Genomic_DNA"/>
</dbReference>
<organism evidence="1 2">
    <name type="scientific">Micromonospora costi</name>
    <dbReference type="NCBI Taxonomy" id="1530042"/>
    <lineage>
        <taxon>Bacteria</taxon>
        <taxon>Bacillati</taxon>
        <taxon>Actinomycetota</taxon>
        <taxon>Actinomycetes</taxon>
        <taxon>Micromonosporales</taxon>
        <taxon>Micromonosporaceae</taxon>
        <taxon>Micromonospora</taxon>
    </lineage>
</organism>
<dbReference type="RefSeq" id="WP_120777716.1">
    <property type="nucleotide sequence ID" value="NZ_JBHLUP010000009.1"/>
</dbReference>